<dbReference type="VEuPathDB" id="FungiDB:Malapachy_1781"/>
<reference evidence="3 4" key="1">
    <citation type="submission" date="2015-07" db="EMBL/GenBank/DDBJ databases">
        <title>Draft Genome Sequence of Malassezia furfur CBS1878 and Malassezia pachydermatis CBS1879.</title>
        <authorList>
            <person name="Triana S."/>
            <person name="Ohm R."/>
            <person name="Gonzalez A."/>
            <person name="DeCock H."/>
            <person name="Restrepo S."/>
            <person name="Celis A."/>
        </authorList>
    </citation>
    <scope>NUCLEOTIDE SEQUENCE [LARGE SCALE GENOMIC DNA]</scope>
    <source>
        <strain evidence="3 4">CBS 1879</strain>
    </source>
</reference>
<feature type="region of interest" description="Disordered" evidence="2">
    <location>
        <begin position="883"/>
        <end position="902"/>
    </location>
</feature>
<feature type="compositionally biased region" description="Polar residues" evidence="2">
    <location>
        <begin position="703"/>
        <end position="715"/>
    </location>
</feature>
<gene>
    <name evidence="3" type="ORF">Malapachy_1781</name>
</gene>
<name>A0A0N0RS49_9BASI</name>
<evidence type="ECO:0000256" key="1">
    <source>
        <dbReference type="SAM" id="Coils"/>
    </source>
</evidence>
<evidence type="ECO:0000313" key="4">
    <source>
        <dbReference type="Proteomes" id="UP000037751"/>
    </source>
</evidence>
<proteinExistence type="predicted"/>
<comment type="caution">
    <text evidence="3">The sequence shown here is derived from an EMBL/GenBank/DDBJ whole genome shotgun (WGS) entry which is preliminary data.</text>
</comment>
<feature type="region of interest" description="Disordered" evidence="2">
    <location>
        <begin position="605"/>
        <end position="624"/>
    </location>
</feature>
<feature type="region of interest" description="Disordered" evidence="2">
    <location>
        <begin position="53"/>
        <end position="163"/>
    </location>
</feature>
<dbReference type="RefSeq" id="XP_017991235.1">
    <property type="nucleotide sequence ID" value="XM_018136279.1"/>
</dbReference>
<feature type="coiled-coil region" evidence="1">
    <location>
        <begin position="260"/>
        <end position="384"/>
    </location>
</feature>
<sequence>MSQRLAALKALYESGQNEPMDASVDQSTTTYPHVDASLGLDSSTSLDLSMQAAPPLLSSTDDSAALGTFQDEEASSYSHDDTRPQPVPSTPEPASSLSPMTTSTTPHTAGRTPTRPTSASSSSKTPMAATQAQPSSYATPTRGSESSWSHEDSSLSTSLRASQLARSHGALELLDEEDEADGDENANQSSSGHWGVQEMRRRTAAGISIKSTLQKIEQLTAERDDLKIEVDFHRRNMSPDDVGAEVISLRQEKLGYVRRLQRMNELVKNQDQALKTVNRQVKAWEAKWADYETLQAQLADAEARAKAAEEAARGQHVDADVQRLEVALQDAQSAQRSMEREMDLAQERHRHAMQQALRERDAMVDGMRADLAATQDALERARAMPMSPSLRLSQGQDVQALQQQIEEQHEAICSLQDALAAERLNMAEKDGEVDRLEAGLEEAEAVTADLQRQIDAHKASDAAAQARVERLQDQVQQLTQELRDAHHHHDGVVASLHEKLASSSSQVAELREAADRYAAQRADLERLNARLNDKLVELVKDLKDEEMAREQAEGDWSQRYDTSEVHTRRALGAKNALIESLEQQLSQLRDDKRRHEHTIERLEQAAQAAESSTRRQVDEAHARHRREMDRLVHDMNEKLGSWQDAQDEVARLRAESDELATALQTETRTRMNTEDRLDAAQRALEEARLDTERLKLQRDMSASPRSGTNGRSASESHARTQLAERNALLMTVYDSVVRALAEDEAEAGPGESRLLQTHFSTFQDKLTQRLRRLASLQSRFTQRTHALEKAQSARLADLRREHEVRWHQVERMERTIRLATEKQAQWRRRVQDKEQELVEWQRRHRELEHQLARAKDTAPMATAPSSPGQLSVRLRELERRCKEADERVKRERAGAKERAARDEARIRHLQTLLDRLSTAPP</sequence>
<feature type="coiled-coil region" evidence="1">
    <location>
        <begin position="209"/>
        <end position="236"/>
    </location>
</feature>
<feature type="compositionally biased region" description="Basic and acidic residues" evidence="2">
    <location>
        <begin position="688"/>
        <end position="698"/>
    </location>
</feature>
<dbReference type="OrthoDB" id="10255000at2759"/>
<evidence type="ECO:0000313" key="3">
    <source>
        <dbReference type="EMBL" id="KOS13603.1"/>
    </source>
</evidence>
<feature type="compositionally biased region" description="Low complexity" evidence="2">
    <location>
        <begin position="93"/>
        <end position="130"/>
    </location>
</feature>
<dbReference type="STRING" id="77020.A0A0N0RS49"/>
<accession>A0A0N0RS49</accession>
<dbReference type="Proteomes" id="UP000037751">
    <property type="component" value="Unassembled WGS sequence"/>
</dbReference>
<feature type="compositionally biased region" description="Basic and acidic residues" evidence="2">
    <location>
        <begin position="612"/>
        <end position="624"/>
    </location>
</feature>
<feature type="region of interest" description="Disordered" evidence="2">
    <location>
        <begin position="12"/>
        <end position="41"/>
    </location>
</feature>
<dbReference type="GeneID" id="28728154"/>
<feature type="compositionally biased region" description="Acidic residues" evidence="2">
    <location>
        <begin position="175"/>
        <end position="184"/>
    </location>
</feature>
<keyword evidence="4" id="KW-1185">Reference proteome</keyword>
<feature type="region of interest" description="Disordered" evidence="2">
    <location>
        <begin position="688"/>
        <end position="719"/>
    </location>
</feature>
<evidence type="ECO:0000256" key="2">
    <source>
        <dbReference type="SAM" id="MobiDB-lite"/>
    </source>
</evidence>
<protein>
    <submittedName>
        <fullName evidence="3">Uncharacterized protein</fullName>
    </submittedName>
</protein>
<dbReference type="EMBL" id="LGAV01000005">
    <property type="protein sequence ID" value="KOS13603.1"/>
    <property type="molecule type" value="Genomic_DNA"/>
</dbReference>
<feature type="region of interest" description="Disordered" evidence="2">
    <location>
        <begin position="175"/>
        <end position="197"/>
    </location>
</feature>
<keyword evidence="1" id="KW-0175">Coiled coil</keyword>
<dbReference type="Gene3D" id="1.10.287.1490">
    <property type="match status" value="1"/>
</dbReference>
<dbReference type="AlphaFoldDB" id="A0A0N0RS49"/>
<organism evidence="3 4">
    <name type="scientific">Malassezia pachydermatis</name>
    <dbReference type="NCBI Taxonomy" id="77020"/>
    <lineage>
        <taxon>Eukaryota</taxon>
        <taxon>Fungi</taxon>
        <taxon>Dikarya</taxon>
        <taxon>Basidiomycota</taxon>
        <taxon>Ustilaginomycotina</taxon>
        <taxon>Malasseziomycetes</taxon>
        <taxon>Malasseziales</taxon>
        <taxon>Malasseziaceae</taxon>
        <taxon>Malassezia</taxon>
    </lineage>
</organism>
<feature type="compositionally biased region" description="Polar residues" evidence="2">
    <location>
        <begin position="131"/>
        <end position="143"/>
    </location>
</feature>